<reference evidence="2" key="1">
    <citation type="submission" date="2022-05" db="EMBL/GenBank/DDBJ databases">
        <title>Comparative Genomics of Spacecraft Associated Microbes.</title>
        <authorList>
            <person name="Tran M.T."/>
            <person name="Wright A."/>
            <person name="Seuylemezian A."/>
            <person name="Eisen J."/>
            <person name="Coil D."/>
        </authorList>
    </citation>
    <scope>NUCLEOTIDE SEQUENCE</scope>
    <source>
        <strain evidence="2">214.1.1</strain>
    </source>
</reference>
<sequence>MKKMWMLFLGMAFLLASSPVYAAGTELMESFSFRLTIIENGIEHQWEYDSPNHYEFESGERVIKGEKAKEEVERVLEKINLDERATIEELVSRIQQSLYPKAESVDIRYMNGEGKLFTWVWHKPE</sequence>
<accession>A0A9X2DT42</accession>
<dbReference type="AlphaFoldDB" id="A0A9X2DT42"/>
<organism evidence="2 3">
    <name type="scientific">Halalkalibacter oceani</name>
    <dbReference type="NCBI Taxonomy" id="1653776"/>
    <lineage>
        <taxon>Bacteria</taxon>
        <taxon>Bacillati</taxon>
        <taxon>Bacillota</taxon>
        <taxon>Bacilli</taxon>
        <taxon>Bacillales</taxon>
        <taxon>Bacillaceae</taxon>
        <taxon>Halalkalibacter</taxon>
    </lineage>
</organism>
<evidence type="ECO:0000313" key="2">
    <source>
        <dbReference type="EMBL" id="MCM3715030.1"/>
    </source>
</evidence>
<evidence type="ECO:0008006" key="4">
    <source>
        <dbReference type="Google" id="ProtNLM"/>
    </source>
</evidence>
<evidence type="ECO:0000313" key="3">
    <source>
        <dbReference type="Proteomes" id="UP001139179"/>
    </source>
</evidence>
<feature type="signal peptide" evidence="1">
    <location>
        <begin position="1"/>
        <end position="22"/>
    </location>
</feature>
<comment type="caution">
    <text evidence="2">The sequence shown here is derived from an EMBL/GenBank/DDBJ whole genome shotgun (WGS) entry which is preliminary data.</text>
</comment>
<dbReference type="RefSeq" id="WP_251223796.1">
    <property type="nucleotide sequence ID" value="NZ_JAMBOL010000011.1"/>
</dbReference>
<dbReference type="Proteomes" id="UP001139179">
    <property type="component" value="Unassembled WGS sequence"/>
</dbReference>
<keyword evidence="3" id="KW-1185">Reference proteome</keyword>
<name>A0A9X2DT42_9BACI</name>
<gene>
    <name evidence="2" type="ORF">M3202_13150</name>
</gene>
<keyword evidence="1" id="KW-0732">Signal</keyword>
<feature type="chain" id="PRO_5040763812" description="PepSY domain-containing protein" evidence="1">
    <location>
        <begin position="23"/>
        <end position="125"/>
    </location>
</feature>
<evidence type="ECO:0000256" key="1">
    <source>
        <dbReference type="SAM" id="SignalP"/>
    </source>
</evidence>
<proteinExistence type="predicted"/>
<protein>
    <recommendedName>
        <fullName evidence="4">PepSY domain-containing protein</fullName>
    </recommendedName>
</protein>
<dbReference type="EMBL" id="JAMBOL010000011">
    <property type="protein sequence ID" value="MCM3715030.1"/>
    <property type="molecule type" value="Genomic_DNA"/>
</dbReference>